<evidence type="ECO:0000313" key="2">
    <source>
        <dbReference type="Proteomes" id="UP000735302"/>
    </source>
</evidence>
<evidence type="ECO:0000313" key="1">
    <source>
        <dbReference type="EMBL" id="GFN90643.1"/>
    </source>
</evidence>
<accession>A0AAV3Z5Q6</accession>
<dbReference type="Proteomes" id="UP000735302">
    <property type="component" value="Unassembled WGS sequence"/>
</dbReference>
<organism evidence="1 2">
    <name type="scientific">Plakobranchus ocellatus</name>
    <dbReference type="NCBI Taxonomy" id="259542"/>
    <lineage>
        <taxon>Eukaryota</taxon>
        <taxon>Metazoa</taxon>
        <taxon>Spiralia</taxon>
        <taxon>Lophotrochozoa</taxon>
        <taxon>Mollusca</taxon>
        <taxon>Gastropoda</taxon>
        <taxon>Heterobranchia</taxon>
        <taxon>Euthyneura</taxon>
        <taxon>Panpulmonata</taxon>
        <taxon>Sacoglossa</taxon>
        <taxon>Placobranchoidea</taxon>
        <taxon>Plakobranchidae</taxon>
        <taxon>Plakobranchus</taxon>
    </lineage>
</organism>
<comment type="caution">
    <text evidence="1">The sequence shown here is derived from an EMBL/GenBank/DDBJ whole genome shotgun (WGS) entry which is preliminary data.</text>
</comment>
<proteinExistence type="predicted"/>
<reference evidence="1 2" key="1">
    <citation type="journal article" date="2021" name="Elife">
        <title>Chloroplast acquisition without the gene transfer in kleptoplastic sea slugs, Plakobranchus ocellatus.</title>
        <authorList>
            <person name="Maeda T."/>
            <person name="Takahashi S."/>
            <person name="Yoshida T."/>
            <person name="Shimamura S."/>
            <person name="Takaki Y."/>
            <person name="Nagai Y."/>
            <person name="Toyoda A."/>
            <person name="Suzuki Y."/>
            <person name="Arimoto A."/>
            <person name="Ishii H."/>
            <person name="Satoh N."/>
            <person name="Nishiyama T."/>
            <person name="Hasebe M."/>
            <person name="Maruyama T."/>
            <person name="Minagawa J."/>
            <person name="Obokata J."/>
            <person name="Shigenobu S."/>
        </authorList>
    </citation>
    <scope>NUCLEOTIDE SEQUENCE [LARGE SCALE GENOMIC DNA]</scope>
</reference>
<dbReference type="AlphaFoldDB" id="A0AAV3Z5Q6"/>
<gene>
    <name evidence="1" type="ORF">PoB_001714900</name>
</gene>
<name>A0AAV3Z5Q6_9GAST</name>
<dbReference type="EMBL" id="BLXT01002056">
    <property type="protein sequence ID" value="GFN90643.1"/>
    <property type="molecule type" value="Genomic_DNA"/>
</dbReference>
<protein>
    <submittedName>
        <fullName evidence="1">Nucleotide exchange factor sil1</fullName>
    </submittedName>
</protein>
<keyword evidence="2" id="KW-1185">Reference proteome</keyword>
<sequence length="96" mass="10757">MTLTGWCTLMPSLLQGSQELNEHDRVEKVVQAMSALAKTCGTQFSTTRPTLQALVQRYHKLAQAEQAESGTDADDFFLSIYSSLQQLVNQIHRDDL</sequence>